<evidence type="ECO:0000313" key="2">
    <source>
        <dbReference type="Proteomes" id="UP000326678"/>
    </source>
</evidence>
<proteinExistence type="predicted"/>
<gene>
    <name evidence="1" type="ORF">GXM_07287</name>
</gene>
<keyword evidence="2" id="KW-1185">Reference proteome</keyword>
<name>A0A5P8WAH1_9NOSO</name>
<evidence type="ECO:0000313" key="1">
    <source>
        <dbReference type="EMBL" id="QFS49793.1"/>
    </source>
</evidence>
<organism evidence="1 2">
    <name type="scientific">Nostoc sphaeroides CCNUC1</name>
    <dbReference type="NCBI Taxonomy" id="2653204"/>
    <lineage>
        <taxon>Bacteria</taxon>
        <taxon>Bacillati</taxon>
        <taxon>Cyanobacteriota</taxon>
        <taxon>Cyanophyceae</taxon>
        <taxon>Nostocales</taxon>
        <taxon>Nostocaceae</taxon>
        <taxon>Nostoc</taxon>
    </lineage>
</organism>
<dbReference type="EMBL" id="CP045227">
    <property type="protein sequence ID" value="QFS49793.1"/>
    <property type="molecule type" value="Genomic_DNA"/>
</dbReference>
<dbReference type="Proteomes" id="UP000326678">
    <property type="component" value="Chromosome Gxm2"/>
</dbReference>
<sequence length="46" mass="5633">MIYDVYKEVVRIQEKACVRLEDFVRMILNCWFKALSELLSKTKKFF</sequence>
<reference evidence="1 2" key="1">
    <citation type="submission" date="2019-10" db="EMBL/GenBank/DDBJ databases">
        <title>Genomic and transcriptomic insights into the perfect genentic adaptation of a filamentous nitrogen-fixing cyanobacterium to rice fields.</title>
        <authorList>
            <person name="Chen Z."/>
        </authorList>
    </citation>
    <scope>NUCLEOTIDE SEQUENCE [LARGE SCALE GENOMIC DNA]</scope>
    <source>
        <strain evidence="1">CCNUC1</strain>
    </source>
</reference>
<accession>A0A5P8WAH1</accession>
<dbReference type="AlphaFoldDB" id="A0A5P8WAH1"/>
<protein>
    <submittedName>
        <fullName evidence="1">Uncharacterized protein</fullName>
    </submittedName>
</protein>
<dbReference type="KEGG" id="nsh:GXM_07287"/>